<comment type="caution">
    <text evidence="2">The sequence shown here is derived from an EMBL/GenBank/DDBJ whole genome shotgun (WGS) entry which is preliminary data.</text>
</comment>
<feature type="transmembrane region" description="Helical" evidence="1">
    <location>
        <begin position="39"/>
        <end position="59"/>
    </location>
</feature>
<name>A0A840V5D8_9BACT</name>
<evidence type="ECO:0000313" key="2">
    <source>
        <dbReference type="EMBL" id="MBB5348959.1"/>
    </source>
</evidence>
<keyword evidence="1" id="KW-1133">Transmembrane helix</keyword>
<organism evidence="2 3">
    <name type="scientific">Desulfoprunum benzoelyticum</name>
    <dbReference type="NCBI Taxonomy" id="1506996"/>
    <lineage>
        <taxon>Bacteria</taxon>
        <taxon>Pseudomonadati</taxon>
        <taxon>Thermodesulfobacteriota</taxon>
        <taxon>Desulfobulbia</taxon>
        <taxon>Desulfobulbales</taxon>
        <taxon>Desulfobulbaceae</taxon>
        <taxon>Desulfoprunum</taxon>
    </lineage>
</organism>
<keyword evidence="1" id="KW-0812">Transmembrane</keyword>
<accession>A0A840V5D8</accession>
<keyword evidence="1" id="KW-0472">Membrane</keyword>
<dbReference type="AlphaFoldDB" id="A0A840V5D8"/>
<keyword evidence="3" id="KW-1185">Reference proteome</keyword>
<evidence type="ECO:0000313" key="3">
    <source>
        <dbReference type="Proteomes" id="UP000539642"/>
    </source>
</evidence>
<protein>
    <submittedName>
        <fullName evidence="2">Uncharacterized protein</fullName>
    </submittedName>
</protein>
<feature type="transmembrane region" description="Helical" evidence="1">
    <location>
        <begin position="79"/>
        <end position="98"/>
    </location>
</feature>
<feature type="transmembrane region" description="Helical" evidence="1">
    <location>
        <begin position="6"/>
        <end position="27"/>
    </location>
</feature>
<dbReference type="Proteomes" id="UP000539642">
    <property type="component" value="Unassembled WGS sequence"/>
</dbReference>
<reference evidence="2 3" key="1">
    <citation type="submission" date="2020-08" db="EMBL/GenBank/DDBJ databases">
        <title>Genomic Encyclopedia of Type Strains, Phase IV (KMG-IV): sequencing the most valuable type-strain genomes for metagenomic binning, comparative biology and taxonomic classification.</title>
        <authorList>
            <person name="Goeker M."/>
        </authorList>
    </citation>
    <scope>NUCLEOTIDE SEQUENCE [LARGE SCALE GENOMIC DNA]</scope>
    <source>
        <strain evidence="2 3">DSM 28570</strain>
    </source>
</reference>
<dbReference type="EMBL" id="JACHEO010000017">
    <property type="protein sequence ID" value="MBB5348959.1"/>
    <property type="molecule type" value="Genomic_DNA"/>
</dbReference>
<dbReference type="RefSeq" id="WP_183351775.1">
    <property type="nucleotide sequence ID" value="NZ_JACHEO010000017.1"/>
</dbReference>
<proteinExistence type="predicted"/>
<gene>
    <name evidence="2" type="ORF">HNQ81_002700</name>
</gene>
<sequence>MDVLTGIDLGIYPLEVLLVFISLKAMTTNNPLRESTYQIPLVGLSYFIVQLVRYILYLFTKPELLPEWSWGKLFAETGILLVATIPCFILLNALGEFLQKRKTQPRPLKRRT</sequence>
<evidence type="ECO:0000256" key="1">
    <source>
        <dbReference type="SAM" id="Phobius"/>
    </source>
</evidence>